<dbReference type="InterPro" id="IPR005151">
    <property type="entry name" value="Tail-specific_protease"/>
</dbReference>
<evidence type="ECO:0000313" key="5">
    <source>
        <dbReference type="Proteomes" id="UP000198302"/>
    </source>
</evidence>
<dbReference type="PANTHER" id="PTHR32060:SF22">
    <property type="entry name" value="CARBOXYL-TERMINAL-PROCESSING PEPTIDASE 3, CHLOROPLASTIC"/>
    <property type="match status" value="1"/>
</dbReference>
<dbReference type="Gene3D" id="3.30.750.44">
    <property type="match status" value="1"/>
</dbReference>
<organism evidence="2 4">
    <name type="scientific">Flavobacterium hibernum</name>
    <dbReference type="NCBI Taxonomy" id="37752"/>
    <lineage>
        <taxon>Bacteria</taxon>
        <taxon>Pseudomonadati</taxon>
        <taxon>Bacteroidota</taxon>
        <taxon>Flavobacteriia</taxon>
        <taxon>Flavobacteriales</taxon>
        <taxon>Flavobacteriaceae</taxon>
        <taxon>Flavobacterium</taxon>
    </lineage>
</organism>
<dbReference type="GO" id="GO:0004175">
    <property type="term" value="F:endopeptidase activity"/>
    <property type="evidence" value="ECO:0007669"/>
    <property type="project" value="TreeGrafter"/>
</dbReference>
<dbReference type="Pfam" id="PF03572">
    <property type="entry name" value="Peptidase_S41"/>
    <property type="match status" value="1"/>
</dbReference>
<feature type="domain" description="Tail specific protease" evidence="1">
    <location>
        <begin position="318"/>
        <end position="525"/>
    </location>
</feature>
<comment type="caution">
    <text evidence="2">The sequence shown here is derived from an EMBL/GenBank/DDBJ whole genome shotgun (WGS) entry which is preliminary data.</text>
</comment>
<dbReference type="RefSeq" id="WP_041516702.1">
    <property type="nucleotide sequence ID" value="NZ_JPRK01000005.1"/>
</dbReference>
<dbReference type="Proteomes" id="UP000032061">
    <property type="component" value="Unassembled WGS sequence"/>
</dbReference>
<dbReference type="PANTHER" id="PTHR32060">
    <property type="entry name" value="TAIL-SPECIFIC PROTEASE"/>
    <property type="match status" value="1"/>
</dbReference>
<dbReference type="Gene3D" id="3.90.226.10">
    <property type="entry name" value="2-enoyl-CoA Hydratase, Chain A, domain 1"/>
    <property type="match status" value="1"/>
</dbReference>
<dbReference type="OrthoDB" id="5379939at2"/>
<dbReference type="SMART" id="SM00245">
    <property type="entry name" value="TSPc"/>
    <property type="match status" value="1"/>
</dbReference>
<gene>
    <name evidence="3" type="ORF">B0A73_21925</name>
    <name evidence="2" type="ORF">IW18_06170</name>
</gene>
<dbReference type="STRING" id="37752.IW18_06170"/>
<dbReference type="GO" id="GO:0006508">
    <property type="term" value="P:proteolysis"/>
    <property type="evidence" value="ECO:0007669"/>
    <property type="project" value="InterPro"/>
</dbReference>
<dbReference type="GO" id="GO:0008236">
    <property type="term" value="F:serine-type peptidase activity"/>
    <property type="evidence" value="ECO:0007669"/>
    <property type="project" value="InterPro"/>
</dbReference>
<dbReference type="SUPFAM" id="SSF52096">
    <property type="entry name" value="ClpP/crotonase"/>
    <property type="match status" value="1"/>
</dbReference>
<sequence>MKKTLLIILVLLFQYSYSKSITETQKLAATCKVWGFLKYYHPNVASGNFNWDEQLFQILPKVEEAQSAEAFSLVIENWLTSLGEVKAYESVKSTSKKNYFDKNFDLSWISKNELFSKTLSKKLKFIEENRIQGKQYYVNYEFGSGDVPLQFKNEVKYADFKWTDKNLRLLALFRYWNYIEYFFPYKYQMDQNWDKTLNEFLPRINTPESEKDFVLAMREISIKINDTHASTQMPQLFDYFGDKFIPVDVKIIDQKAIVIGLKNDSLAKISDLKIGDVITKVEGKTIAQILKENLKFVEGSNEPSVLKNAYWTIFNGKTPTFEIEFIRDGKTTVKSINRYKYQDLKIQFPDQEKWKILDGNIGYVNYDELEEKDIPALITALNNTNAIIFDNRKRPHNVMYTIAEWLNAESVEYAKYIDPDVSFPGRYVWRSEVDKCGKTNPNYYKGKVIVLIDENAISHAEHNAMALQTAPKTTVIGSQTGGADGANYRFGIIKGFSSSFTCYGVFYPNKKEVQRIGIVPDIEVKPTILGIQQGRDEVLDRAILFAKEEKL</sequence>
<evidence type="ECO:0000313" key="4">
    <source>
        <dbReference type="Proteomes" id="UP000032061"/>
    </source>
</evidence>
<name>A0A0D0EFD6_9FLAO</name>
<dbReference type="InterPro" id="IPR029045">
    <property type="entry name" value="ClpP/crotonase-like_dom_sf"/>
</dbReference>
<dbReference type="EMBL" id="JPRK01000005">
    <property type="protein sequence ID" value="KIO53919.1"/>
    <property type="molecule type" value="Genomic_DNA"/>
</dbReference>
<protein>
    <recommendedName>
        <fullName evidence="1">Tail specific protease domain-containing protein</fullName>
    </recommendedName>
</protein>
<keyword evidence="5" id="KW-1185">Reference proteome</keyword>
<accession>A0A0D0EFD6</accession>
<dbReference type="EMBL" id="MUGX01000043">
    <property type="protein sequence ID" value="OXA83502.1"/>
    <property type="molecule type" value="Genomic_DNA"/>
</dbReference>
<evidence type="ECO:0000259" key="1">
    <source>
        <dbReference type="SMART" id="SM00245"/>
    </source>
</evidence>
<dbReference type="AlphaFoldDB" id="A0A0D0EFD6"/>
<reference evidence="2 4" key="1">
    <citation type="submission" date="2015-01" db="EMBL/GenBank/DDBJ databases">
        <title>Genome of Flavobacterium hibernum DSM 12611.</title>
        <authorList>
            <person name="Stropko S.J."/>
            <person name="Pipes S.E."/>
            <person name="Newman J.D."/>
        </authorList>
    </citation>
    <scope>NUCLEOTIDE SEQUENCE [LARGE SCALE GENOMIC DNA]</scope>
    <source>
        <strain evidence="2 4">DSM 12611</strain>
    </source>
</reference>
<reference evidence="3 5" key="2">
    <citation type="submission" date="2016-11" db="EMBL/GenBank/DDBJ databases">
        <title>Whole genomes of Flavobacteriaceae.</title>
        <authorList>
            <person name="Stine C."/>
            <person name="Li C."/>
            <person name="Tadesse D."/>
        </authorList>
    </citation>
    <scope>NUCLEOTIDE SEQUENCE [LARGE SCALE GENOMIC DNA]</scope>
    <source>
        <strain evidence="3 5">ATCC 51468</strain>
    </source>
</reference>
<evidence type="ECO:0000313" key="2">
    <source>
        <dbReference type="EMBL" id="KIO53919.1"/>
    </source>
</evidence>
<dbReference type="Proteomes" id="UP000198302">
    <property type="component" value="Unassembled WGS sequence"/>
</dbReference>
<evidence type="ECO:0000313" key="3">
    <source>
        <dbReference type="EMBL" id="OXA83502.1"/>
    </source>
</evidence>
<proteinExistence type="predicted"/>